<accession>A0A919FDB4</accession>
<keyword evidence="2" id="KW-1185">Reference proteome</keyword>
<reference evidence="1" key="2">
    <citation type="submission" date="2020-09" db="EMBL/GenBank/DDBJ databases">
        <authorList>
            <person name="Sun Q."/>
            <person name="Ohkuma M."/>
        </authorList>
    </citation>
    <scope>NUCLEOTIDE SEQUENCE</scope>
    <source>
        <strain evidence="1">JCM 13306</strain>
    </source>
</reference>
<dbReference type="InterPro" id="IPR021733">
    <property type="entry name" value="DUF3304"/>
</dbReference>
<evidence type="ECO:0008006" key="3">
    <source>
        <dbReference type="Google" id="ProtNLM"/>
    </source>
</evidence>
<protein>
    <recommendedName>
        <fullName evidence="3">DUF3304 domain-containing protein</fullName>
    </recommendedName>
</protein>
<name>A0A919FDB4_9XANT</name>
<dbReference type="Pfam" id="PF11745">
    <property type="entry name" value="DUF3304"/>
    <property type="match status" value="1"/>
</dbReference>
<gene>
    <name evidence="1" type="ORF">GCM10009090_38180</name>
</gene>
<proteinExistence type="predicted"/>
<dbReference type="EMBL" id="BNBA01000068">
    <property type="protein sequence ID" value="GHH61568.1"/>
    <property type="molecule type" value="Genomic_DNA"/>
</dbReference>
<reference evidence="1" key="1">
    <citation type="journal article" date="2014" name="Int. J. Syst. Evol. Microbiol.">
        <title>Complete genome sequence of Corynebacterium casei LMG S-19264T (=DSM 44701T), isolated from a smear-ripened cheese.</title>
        <authorList>
            <consortium name="US DOE Joint Genome Institute (JGI-PGF)"/>
            <person name="Walter F."/>
            <person name="Albersmeier A."/>
            <person name="Kalinowski J."/>
            <person name="Ruckert C."/>
        </authorList>
    </citation>
    <scope>NUCLEOTIDE SEQUENCE</scope>
    <source>
        <strain evidence="1">JCM 13306</strain>
    </source>
</reference>
<evidence type="ECO:0000313" key="1">
    <source>
        <dbReference type="EMBL" id="GHH61568.1"/>
    </source>
</evidence>
<comment type="caution">
    <text evidence="1">The sequence shown here is derived from an EMBL/GenBank/DDBJ whole genome shotgun (WGS) entry which is preliminary data.</text>
</comment>
<organism evidence="1 2">
    <name type="scientific">Xanthomonas boreopolis</name>
    <dbReference type="NCBI Taxonomy" id="86183"/>
    <lineage>
        <taxon>Bacteria</taxon>
        <taxon>Pseudomonadati</taxon>
        <taxon>Pseudomonadota</taxon>
        <taxon>Gammaproteobacteria</taxon>
        <taxon>Lysobacterales</taxon>
        <taxon>Lysobacteraceae</taxon>
        <taxon>Xanthomonas</taxon>
    </lineage>
</organism>
<evidence type="ECO:0000313" key="2">
    <source>
        <dbReference type="Proteomes" id="UP000623958"/>
    </source>
</evidence>
<dbReference type="AlphaFoldDB" id="A0A919FDB4"/>
<sequence>MAARVPKVRRYGMRSGRGMNLWGIPLIVLALAGCDQVLSQERTVCVTGYNEYERKIHEFWLDSEGKSGCFGNPPGREKEQLFGGGGKFSCGCTVTPGKKVSLQWEMVQTWDEYEKGAEPERHSTWVTIPEPESSNSRYLRVYFMKDGSTPLQWVDDMGAPELPPSSKGERK</sequence>
<dbReference type="PROSITE" id="PS51257">
    <property type="entry name" value="PROKAR_LIPOPROTEIN"/>
    <property type="match status" value="1"/>
</dbReference>
<dbReference type="Proteomes" id="UP000623958">
    <property type="component" value="Unassembled WGS sequence"/>
</dbReference>